<dbReference type="EnsemblMetazoa" id="GBRI026647-RA">
    <property type="protein sequence ID" value="GBRI026647-PA"/>
    <property type="gene ID" value="GBRI026647"/>
</dbReference>
<dbReference type="PANTHER" id="PTHR21137">
    <property type="entry name" value="ODORANT RECEPTOR"/>
    <property type="match status" value="1"/>
</dbReference>
<evidence type="ECO:0000256" key="1">
    <source>
        <dbReference type="ARBA" id="ARBA00004651"/>
    </source>
</evidence>
<dbReference type="GO" id="GO:0005549">
    <property type="term" value="F:odorant binding"/>
    <property type="evidence" value="ECO:0007669"/>
    <property type="project" value="InterPro"/>
</dbReference>
<dbReference type="AlphaFoldDB" id="A0A1A9WNZ8"/>
<dbReference type="GO" id="GO:0004984">
    <property type="term" value="F:olfactory receptor activity"/>
    <property type="evidence" value="ECO:0007669"/>
    <property type="project" value="InterPro"/>
</dbReference>
<name>A0A1A9WNZ8_9MUSC</name>
<dbReference type="STRING" id="37001.A0A1A9WNZ8"/>
<keyword evidence="8" id="KW-0675">Receptor</keyword>
<dbReference type="PANTHER" id="PTHR21137:SF35">
    <property type="entry name" value="ODORANT RECEPTOR 19A-RELATED"/>
    <property type="match status" value="1"/>
</dbReference>
<keyword evidence="2" id="KW-1003">Cell membrane</keyword>
<keyword evidence="7 10" id="KW-0472">Membrane</keyword>
<reference evidence="12" key="1">
    <citation type="submission" date="2014-03" db="EMBL/GenBank/DDBJ databases">
        <authorList>
            <person name="Aksoy S."/>
            <person name="Warren W."/>
            <person name="Wilson R.K."/>
        </authorList>
    </citation>
    <scope>NUCLEOTIDE SEQUENCE [LARGE SCALE GENOMIC DNA]</scope>
    <source>
        <strain evidence="12">IAEA</strain>
    </source>
</reference>
<dbReference type="Pfam" id="PF02949">
    <property type="entry name" value="7tm_6"/>
    <property type="match status" value="1"/>
</dbReference>
<feature type="transmembrane region" description="Helical" evidence="10">
    <location>
        <begin position="72"/>
        <end position="91"/>
    </location>
</feature>
<dbReference type="InterPro" id="IPR004117">
    <property type="entry name" value="7tm6_olfct_rcpt"/>
</dbReference>
<feature type="transmembrane region" description="Helical" evidence="10">
    <location>
        <begin position="263"/>
        <end position="284"/>
    </location>
</feature>
<keyword evidence="4 10" id="KW-0812">Transmembrane</keyword>
<reference evidence="11" key="2">
    <citation type="submission" date="2020-05" db="UniProtKB">
        <authorList>
            <consortium name="EnsemblMetazoa"/>
        </authorList>
    </citation>
    <scope>IDENTIFICATION</scope>
    <source>
        <strain evidence="11">IAEA</strain>
    </source>
</reference>
<evidence type="ECO:0000256" key="8">
    <source>
        <dbReference type="ARBA" id="ARBA00023170"/>
    </source>
</evidence>
<accession>A0A1A9WNZ8</accession>
<evidence type="ECO:0000256" key="5">
    <source>
        <dbReference type="ARBA" id="ARBA00022725"/>
    </source>
</evidence>
<dbReference type="GO" id="GO:0005886">
    <property type="term" value="C:plasma membrane"/>
    <property type="evidence" value="ECO:0007669"/>
    <property type="project" value="UniProtKB-SubCell"/>
</dbReference>
<feature type="transmembrane region" description="Helical" evidence="10">
    <location>
        <begin position="41"/>
        <end position="60"/>
    </location>
</feature>
<keyword evidence="5" id="KW-0552">Olfaction</keyword>
<sequence length="302" mass="35484">MFSHALRLKRYFWVTQRSFHIIGLDINALDYHDIVKYPVRCFLLTVLTAILACAMANHVYDHRDDFGEFADTSGMLLQTIIALWKLLIFLLKRKEICDLIQSVWQWNINVSPQEFDIISKANSQNLTISMLYMVLVTSTVIGSFLVPLIYMFEFYRKYGEKIWLPPQRGRYFWDYSNLIGYSVLYVCHLIGIFFVGAFSIGVDTLCPWLVSNIIVQYHVIYYRLRDIAELSFRINTDKLNDKIIECVKCHRQVLNLSNKLENVFAEIIFIKFVISGLLICSLAFRLVRAEVHFIDSHRFELF</sequence>
<dbReference type="VEuPathDB" id="VectorBase:GBRI026647"/>
<evidence type="ECO:0000256" key="7">
    <source>
        <dbReference type="ARBA" id="ARBA00023136"/>
    </source>
</evidence>
<feature type="transmembrane region" description="Helical" evidence="10">
    <location>
        <begin position="178"/>
        <end position="198"/>
    </location>
</feature>
<evidence type="ECO:0000256" key="4">
    <source>
        <dbReference type="ARBA" id="ARBA00022692"/>
    </source>
</evidence>
<evidence type="ECO:0000256" key="3">
    <source>
        <dbReference type="ARBA" id="ARBA00022606"/>
    </source>
</evidence>
<dbReference type="Proteomes" id="UP000091820">
    <property type="component" value="Unassembled WGS sequence"/>
</dbReference>
<dbReference type="GO" id="GO:0007165">
    <property type="term" value="P:signal transduction"/>
    <property type="evidence" value="ECO:0007669"/>
    <property type="project" value="UniProtKB-KW"/>
</dbReference>
<keyword evidence="9" id="KW-0807">Transducer</keyword>
<organism evidence="11 12">
    <name type="scientific">Glossina brevipalpis</name>
    <dbReference type="NCBI Taxonomy" id="37001"/>
    <lineage>
        <taxon>Eukaryota</taxon>
        <taxon>Metazoa</taxon>
        <taxon>Ecdysozoa</taxon>
        <taxon>Arthropoda</taxon>
        <taxon>Hexapoda</taxon>
        <taxon>Insecta</taxon>
        <taxon>Pterygota</taxon>
        <taxon>Neoptera</taxon>
        <taxon>Endopterygota</taxon>
        <taxon>Diptera</taxon>
        <taxon>Brachycera</taxon>
        <taxon>Muscomorpha</taxon>
        <taxon>Hippoboscoidea</taxon>
        <taxon>Glossinidae</taxon>
        <taxon>Glossina</taxon>
    </lineage>
</organism>
<evidence type="ECO:0000256" key="9">
    <source>
        <dbReference type="ARBA" id="ARBA00023224"/>
    </source>
</evidence>
<evidence type="ECO:0000256" key="2">
    <source>
        <dbReference type="ARBA" id="ARBA00022475"/>
    </source>
</evidence>
<evidence type="ECO:0008006" key="13">
    <source>
        <dbReference type="Google" id="ProtNLM"/>
    </source>
</evidence>
<protein>
    <recommendedName>
        <fullName evidence="13">Odorant receptor</fullName>
    </recommendedName>
</protein>
<evidence type="ECO:0000256" key="6">
    <source>
        <dbReference type="ARBA" id="ARBA00022989"/>
    </source>
</evidence>
<evidence type="ECO:0000313" key="12">
    <source>
        <dbReference type="Proteomes" id="UP000091820"/>
    </source>
</evidence>
<comment type="subcellular location">
    <subcellularLocation>
        <location evidence="1">Cell membrane</location>
        <topology evidence="1">Multi-pass membrane protein</topology>
    </subcellularLocation>
</comment>
<feature type="transmembrane region" description="Helical" evidence="10">
    <location>
        <begin position="130"/>
        <end position="152"/>
    </location>
</feature>
<proteinExistence type="predicted"/>
<keyword evidence="12" id="KW-1185">Reference proteome</keyword>
<evidence type="ECO:0000256" key="10">
    <source>
        <dbReference type="SAM" id="Phobius"/>
    </source>
</evidence>
<keyword evidence="6 10" id="KW-1133">Transmembrane helix</keyword>
<keyword evidence="3" id="KW-0716">Sensory transduction</keyword>
<evidence type="ECO:0000313" key="11">
    <source>
        <dbReference type="EnsemblMetazoa" id="GBRI026647-PA"/>
    </source>
</evidence>